<accession>A0ABD1CNZ3</accession>
<dbReference type="PANTHER" id="PTHR11143">
    <property type="entry name" value="60S RIBOSOMAL PROTEIN L26 FAMILY MEMBER"/>
    <property type="match status" value="1"/>
</dbReference>
<proteinExistence type="inferred from homology"/>
<keyword evidence="2" id="KW-0689">Ribosomal protein</keyword>
<dbReference type="InterPro" id="IPR014722">
    <property type="entry name" value="Rib_uL2_dom2"/>
</dbReference>
<dbReference type="InterPro" id="IPR005756">
    <property type="entry name" value="Ribosomal_uL24_euk/arc"/>
</dbReference>
<dbReference type="AlphaFoldDB" id="A0ABD1CNZ3"/>
<sequence length="106" mass="12129">MKFNCRKDDETRSALLPLQGKLQIGKRLPGLPLEKVVVHIERIQRKKANGTNVYVGLHPFMCLIVKLKMNKVRKRILGRRRWTQGGVFQGQGQVHRGIGRDLCDEG</sequence>
<keyword evidence="3" id="KW-0687">Ribonucleoprotein</keyword>
<dbReference type="Pfam" id="PF16906">
    <property type="entry name" value="Ribosomal_L26"/>
    <property type="match status" value="1"/>
</dbReference>
<comment type="similarity">
    <text evidence="1">Belongs to the universal ribosomal protein uL24 family.</text>
</comment>
<reference evidence="4 5" key="1">
    <citation type="submission" date="2024-05" db="EMBL/GenBank/DDBJ databases">
        <title>Culex pipiens pipiens assembly and annotation.</title>
        <authorList>
            <person name="Alout H."/>
            <person name="Durand T."/>
        </authorList>
    </citation>
    <scope>NUCLEOTIDE SEQUENCE [LARGE SCALE GENOMIC DNA]</scope>
    <source>
        <strain evidence="4">HA-2024</strain>
        <tissue evidence="4">Whole body</tissue>
    </source>
</reference>
<dbReference type="Gene3D" id="2.30.30.30">
    <property type="match status" value="1"/>
</dbReference>
<organism evidence="4 5">
    <name type="scientific">Culex pipiens pipiens</name>
    <name type="common">Northern house mosquito</name>
    <dbReference type="NCBI Taxonomy" id="38569"/>
    <lineage>
        <taxon>Eukaryota</taxon>
        <taxon>Metazoa</taxon>
        <taxon>Ecdysozoa</taxon>
        <taxon>Arthropoda</taxon>
        <taxon>Hexapoda</taxon>
        <taxon>Insecta</taxon>
        <taxon>Pterygota</taxon>
        <taxon>Neoptera</taxon>
        <taxon>Endopterygota</taxon>
        <taxon>Diptera</taxon>
        <taxon>Nematocera</taxon>
        <taxon>Culicoidea</taxon>
        <taxon>Culicidae</taxon>
        <taxon>Culicinae</taxon>
        <taxon>Culicini</taxon>
        <taxon>Culex</taxon>
        <taxon>Culex</taxon>
    </lineage>
</organism>
<evidence type="ECO:0000256" key="1">
    <source>
        <dbReference type="ARBA" id="ARBA00010618"/>
    </source>
</evidence>
<evidence type="ECO:0000256" key="2">
    <source>
        <dbReference type="ARBA" id="ARBA00022980"/>
    </source>
</evidence>
<gene>
    <name evidence="4" type="ORF">pipiens_015831</name>
</gene>
<dbReference type="EMBL" id="JBEHCU010010522">
    <property type="protein sequence ID" value="KAL1378083.1"/>
    <property type="molecule type" value="Genomic_DNA"/>
</dbReference>
<protein>
    <submittedName>
        <fullName evidence="4">Uncharacterized protein</fullName>
    </submittedName>
</protein>
<evidence type="ECO:0000256" key="3">
    <source>
        <dbReference type="ARBA" id="ARBA00023274"/>
    </source>
</evidence>
<comment type="caution">
    <text evidence="4">The sequence shown here is derived from an EMBL/GenBank/DDBJ whole genome shotgun (WGS) entry which is preliminary data.</text>
</comment>
<keyword evidence="5" id="KW-1185">Reference proteome</keyword>
<evidence type="ECO:0000313" key="5">
    <source>
        <dbReference type="Proteomes" id="UP001562425"/>
    </source>
</evidence>
<dbReference type="Proteomes" id="UP001562425">
    <property type="component" value="Unassembled WGS sequence"/>
</dbReference>
<evidence type="ECO:0000313" key="4">
    <source>
        <dbReference type="EMBL" id="KAL1378083.1"/>
    </source>
</evidence>
<dbReference type="GO" id="GO:1990904">
    <property type="term" value="C:ribonucleoprotein complex"/>
    <property type="evidence" value="ECO:0007669"/>
    <property type="project" value="UniProtKB-KW"/>
</dbReference>
<name>A0ABD1CNZ3_CULPP</name>
<dbReference type="GO" id="GO:0005840">
    <property type="term" value="C:ribosome"/>
    <property type="evidence" value="ECO:0007669"/>
    <property type="project" value="UniProtKB-KW"/>
</dbReference>